<proteinExistence type="predicted"/>
<dbReference type="EMBL" id="KN728919">
    <property type="protein sequence ID" value="KIH63039.1"/>
    <property type="molecule type" value="Genomic_DNA"/>
</dbReference>
<keyword evidence="2" id="KW-1185">Reference proteome</keyword>
<dbReference type="AlphaFoldDB" id="A0A0C2GVF5"/>
<reference evidence="1 2" key="1">
    <citation type="submission" date="2013-12" db="EMBL/GenBank/DDBJ databases">
        <title>Draft genome of the parsitic nematode Ancylostoma duodenale.</title>
        <authorList>
            <person name="Mitreva M."/>
        </authorList>
    </citation>
    <scope>NUCLEOTIDE SEQUENCE [LARGE SCALE GENOMIC DNA]</scope>
    <source>
        <strain evidence="1 2">Zhejiang</strain>
    </source>
</reference>
<sequence length="144" mass="16982">MAAAPCRKILLQLQVQLLILETQQLEHKKNPQRTLQTLQQRTQAPQQILEVKAQVLQLNQLQAWTRLLERELLNNQRCLEQMACQLKAVTSQIPVLNQLRVLLKVLPWNRPVTCHPLLRVGWRKPRWRVLSQHREASRLQEVVM</sequence>
<evidence type="ECO:0000313" key="2">
    <source>
        <dbReference type="Proteomes" id="UP000054047"/>
    </source>
</evidence>
<evidence type="ECO:0000313" key="1">
    <source>
        <dbReference type="EMBL" id="KIH63039.1"/>
    </source>
</evidence>
<organism evidence="1 2">
    <name type="scientific">Ancylostoma duodenale</name>
    <dbReference type="NCBI Taxonomy" id="51022"/>
    <lineage>
        <taxon>Eukaryota</taxon>
        <taxon>Metazoa</taxon>
        <taxon>Ecdysozoa</taxon>
        <taxon>Nematoda</taxon>
        <taxon>Chromadorea</taxon>
        <taxon>Rhabditida</taxon>
        <taxon>Rhabditina</taxon>
        <taxon>Rhabditomorpha</taxon>
        <taxon>Strongyloidea</taxon>
        <taxon>Ancylostomatidae</taxon>
        <taxon>Ancylostomatinae</taxon>
        <taxon>Ancylostoma</taxon>
    </lineage>
</organism>
<feature type="non-terminal residue" evidence="1">
    <location>
        <position position="144"/>
    </location>
</feature>
<name>A0A0C2GVF5_9BILA</name>
<accession>A0A0C2GVF5</accession>
<gene>
    <name evidence="1" type="ORF">ANCDUO_06671</name>
</gene>
<protein>
    <submittedName>
        <fullName evidence="1">Uncharacterized protein</fullName>
    </submittedName>
</protein>
<dbReference type="Proteomes" id="UP000054047">
    <property type="component" value="Unassembled WGS sequence"/>
</dbReference>